<feature type="region of interest" description="Disordered" evidence="1">
    <location>
        <begin position="1"/>
        <end position="42"/>
    </location>
</feature>
<feature type="compositionally biased region" description="Basic and acidic residues" evidence="1">
    <location>
        <begin position="495"/>
        <end position="504"/>
    </location>
</feature>
<feature type="compositionally biased region" description="Basic and acidic residues" evidence="1">
    <location>
        <begin position="854"/>
        <end position="899"/>
    </location>
</feature>
<evidence type="ECO:0000313" key="2">
    <source>
        <dbReference type="EMBL" id="KIM52189.1"/>
    </source>
</evidence>
<reference evidence="3" key="2">
    <citation type="submission" date="2015-01" db="EMBL/GenBank/DDBJ databases">
        <title>Evolutionary Origins and Diversification of the Mycorrhizal Mutualists.</title>
        <authorList>
            <consortium name="DOE Joint Genome Institute"/>
            <consortium name="Mycorrhizal Genomics Consortium"/>
            <person name="Kohler A."/>
            <person name="Kuo A."/>
            <person name="Nagy L.G."/>
            <person name="Floudas D."/>
            <person name="Copeland A."/>
            <person name="Barry K.W."/>
            <person name="Cichocki N."/>
            <person name="Veneault-Fourrey C."/>
            <person name="LaButti K."/>
            <person name="Lindquist E.A."/>
            <person name="Lipzen A."/>
            <person name="Lundell T."/>
            <person name="Morin E."/>
            <person name="Murat C."/>
            <person name="Riley R."/>
            <person name="Ohm R."/>
            <person name="Sun H."/>
            <person name="Tunlid A."/>
            <person name="Henrissat B."/>
            <person name="Grigoriev I.V."/>
            <person name="Hibbett D.S."/>
            <person name="Martin F."/>
        </authorList>
    </citation>
    <scope>NUCLEOTIDE SEQUENCE [LARGE SCALE GENOMIC DNA]</scope>
    <source>
        <strain evidence="3">Foug A</strain>
    </source>
</reference>
<dbReference type="STRING" id="1036808.A0A0C3D711"/>
<name>A0A0C3D711_9AGAM</name>
<dbReference type="EMBL" id="KN822220">
    <property type="protein sequence ID" value="KIM52189.1"/>
    <property type="molecule type" value="Genomic_DNA"/>
</dbReference>
<dbReference type="OrthoDB" id="2663538at2759"/>
<dbReference type="Proteomes" id="UP000053989">
    <property type="component" value="Unassembled WGS sequence"/>
</dbReference>
<evidence type="ECO:0000256" key="1">
    <source>
        <dbReference type="SAM" id="MobiDB-lite"/>
    </source>
</evidence>
<feature type="compositionally biased region" description="Basic residues" evidence="1">
    <location>
        <begin position="900"/>
        <end position="928"/>
    </location>
</feature>
<evidence type="ECO:0000313" key="3">
    <source>
        <dbReference type="Proteomes" id="UP000053989"/>
    </source>
</evidence>
<dbReference type="AlphaFoldDB" id="A0A0C3D711"/>
<reference evidence="2 3" key="1">
    <citation type="submission" date="2014-04" db="EMBL/GenBank/DDBJ databases">
        <authorList>
            <consortium name="DOE Joint Genome Institute"/>
            <person name="Kuo A."/>
            <person name="Kohler A."/>
            <person name="Nagy L.G."/>
            <person name="Floudas D."/>
            <person name="Copeland A."/>
            <person name="Barry K.W."/>
            <person name="Cichocki N."/>
            <person name="Veneault-Fourrey C."/>
            <person name="LaButti K."/>
            <person name="Lindquist E.A."/>
            <person name="Lipzen A."/>
            <person name="Lundell T."/>
            <person name="Morin E."/>
            <person name="Murat C."/>
            <person name="Sun H."/>
            <person name="Tunlid A."/>
            <person name="Henrissat B."/>
            <person name="Grigoriev I.V."/>
            <person name="Hibbett D.S."/>
            <person name="Martin F."/>
            <person name="Nordberg H.P."/>
            <person name="Cantor M.N."/>
            <person name="Hua S.X."/>
        </authorList>
    </citation>
    <scope>NUCLEOTIDE SEQUENCE [LARGE SCALE GENOMIC DNA]</scope>
    <source>
        <strain evidence="2 3">Foug A</strain>
    </source>
</reference>
<feature type="compositionally biased region" description="Low complexity" evidence="1">
    <location>
        <begin position="1"/>
        <end position="16"/>
    </location>
</feature>
<accession>A0A0C3D711</accession>
<keyword evidence="3" id="KW-1185">Reference proteome</keyword>
<feature type="region of interest" description="Disordered" evidence="1">
    <location>
        <begin position="481"/>
        <end position="520"/>
    </location>
</feature>
<feature type="region of interest" description="Disordered" evidence="1">
    <location>
        <begin position="843"/>
        <end position="928"/>
    </location>
</feature>
<dbReference type="InParanoid" id="A0A0C3D711"/>
<gene>
    <name evidence="2" type="ORF">SCLCIDRAFT_11947</name>
</gene>
<sequence>MTHTKQTAKKTTGGTAPRRRIPSCPQGLSLDPTHNKAVKKKSNCMPPCQWPADSEAGVSASIKQTMVVNAGRKALMVLTLCTLVLQSHQEIIKDESVKFQCKDFTPYTGFTQNGVPHLLALVPQSLSNFFPYGGLDMINVLFILGTDEGVAEYACHAALLAGQLTEDYVHVMVMVMDHTNENTGDLFIGPDETECMVSAVVDEVFGELFMLFIKFIRGAVVYIAACGSLVQNQDSFKSLCCTVSKFQIAHTLTFDASHLHSISITEPLMQLTRSVIIYGFQFTEAIEKLQKLLGDICLKWILADHQEDYITEREDDQARVQIIKDCQKAILATPQANHSSVALPDGLRSNAGEYKRPWDAFRARCWLFKEELNDVDKSSRDHTNKSTFSKRTKTVHEWFDGLSKEKKREAELAMDNYCKKNLKQVTNNFLAMLKQTMGVHRVMLIGYERSSKVATTIMKAEPLECQLKPFSTHSNEAKNWARTGTDLMPTYPVNHESDESRESSSNEEDDIPEVSLDRFGNPRLPDHLGLKLTSQQLLVREIFKKAYMKFTESSRVSVPWLLLAKDPKEYIDLDCLPEGSLVHDPSKLTESNVNKLWHYWEQRSKKQDIILRFIKAKPDDMPATLNDKPKQRLRKRPYVEIGENSDEEDNSEEKGSHSPGLATGSPSSAKGKPASTHSPAGKGHIKADPSSPAAHKDDRPTFLCGLSSDLHYFGLLDRLSRLPIYEPTLESHPALPKWVSWTWNHQYLPKKIYSSGDAFQASLSQLKDFPWKSCNYGTLVMLGLGLLIQDCWRAQEMEEPEDGEQMGTPSYLYSSLLGVQDLELVLIKVEVINMQLDQELSRKACPGEESGGDDVARKQKEEEQRNKKEEEQRQKDEEKQQREEREQEDNSRREEQEKQSRRRRHIKKGRRKQSRWRQKGWWRNRKLG</sequence>
<protein>
    <submittedName>
        <fullName evidence="2">Uncharacterized protein</fullName>
    </submittedName>
</protein>
<dbReference type="HOGENOM" id="CLU_315005_0_0_1"/>
<proteinExistence type="predicted"/>
<organism evidence="2 3">
    <name type="scientific">Scleroderma citrinum Foug A</name>
    <dbReference type="NCBI Taxonomy" id="1036808"/>
    <lineage>
        <taxon>Eukaryota</taxon>
        <taxon>Fungi</taxon>
        <taxon>Dikarya</taxon>
        <taxon>Basidiomycota</taxon>
        <taxon>Agaricomycotina</taxon>
        <taxon>Agaricomycetes</taxon>
        <taxon>Agaricomycetidae</taxon>
        <taxon>Boletales</taxon>
        <taxon>Sclerodermatineae</taxon>
        <taxon>Sclerodermataceae</taxon>
        <taxon>Scleroderma</taxon>
    </lineage>
</organism>
<feature type="region of interest" description="Disordered" evidence="1">
    <location>
        <begin position="620"/>
        <end position="697"/>
    </location>
</feature>